<accession>A0A5C3M317</accession>
<dbReference type="Proteomes" id="UP000308652">
    <property type="component" value="Unassembled WGS sequence"/>
</dbReference>
<sequence>MYLLLNPYRDFTIEVPEQPQVRVVLSICITVFIKLKLCYCYYSGGHGRRRSSAFLIPLFNPSSRVNPTSLLPNTANIGPAISR</sequence>
<keyword evidence="2" id="KW-1185">Reference proteome</keyword>
<proteinExistence type="predicted"/>
<protein>
    <submittedName>
        <fullName evidence="1">Uncharacterized protein</fullName>
    </submittedName>
</protein>
<name>A0A5C3M317_9AGAR</name>
<dbReference type="AlphaFoldDB" id="A0A5C3M317"/>
<evidence type="ECO:0000313" key="2">
    <source>
        <dbReference type="Proteomes" id="UP000308652"/>
    </source>
</evidence>
<evidence type="ECO:0000313" key="1">
    <source>
        <dbReference type="EMBL" id="TFK39207.1"/>
    </source>
</evidence>
<organism evidence="1 2">
    <name type="scientific">Crucibulum laeve</name>
    <dbReference type="NCBI Taxonomy" id="68775"/>
    <lineage>
        <taxon>Eukaryota</taxon>
        <taxon>Fungi</taxon>
        <taxon>Dikarya</taxon>
        <taxon>Basidiomycota</taxon>
        <taxon>Agaricomycotina</taxon>
        <taxon>Agaricomycetes</taxon>
        <taxon>Agaricomycetidae</taxon>
        <taxon>Agaricales</taxon>
        <taxon>Agaricineae</taxon>
        <taxon>Nidulariaceae</taxon>
        <taxon>Crucibulum</taxon>
    </lineage>
</organism>
<dbReference type="EMBL" id="ML213600">
    <property type="protein sequence ID" value="TFK39207.1"/>
    <property type="molecule type" value="Genomic_DNA"/>
</dbReference>
<gene>
    <name evidence="1" type="ORF">BDQ12DRAFT_73643</name>
</gene>
<reference evidence="1 2" key="1">
    <citation type="journal article" date="2019" name="Nat. Ecol. Evol.">
        <title>Megaphylogeny resolves global patterns of mushroom evolution.</title>
        <authorList>
            <person name="Varga T."/>
            <person name="Krizsan K."/>
            <person name="Foldi C."/>
            <person name="Dima B."/>
            <person name="Sanchez-Garcia M."/>
            <person name="Sanchez-Ramirez S."/>
            <person name="Szollosi G.J."/>
            <person name="Szarkandi J.G."/>
            <person name="Papp V."/>
            <person name="Albert L."/>
            <person name="Andreopoulos W."/>
            <person name="Angelini C."/>
            <person name="Antonin V."/>
            <person name="Barry K.W."/>
            <person name="Bougher N.L."/>
            <person name="Buchanan P."/>
            <person name="Buyck B."/>
            <person name="Bense V."/>
            <person name="Catcheside P."/>
            <person name="Chovatia M."/>
            <person name="Cooper J."/>
            <person name="Damon W."/>
            <person name="Desjardin D."/>
            <person name="Finy P."/>
            <person name="Geml J."/>
            <person name="Haridas S."/>
            <person name="Hughes K."/>
            <person name="Justo A."/>
            <person name="Karasinski D."/>
            <person name="Kautmanova I."/>
            <person name="Kiss B."/>
            <person name="Kocsube S."/>
            <person name="Kotiranta H."/>
            <person name="LaButti K.M."/>
            <person name="Lechner B.E."/>
            <person name="Liimatainen K."/>
            <person name="Lipzen A."/>
            <person name="Lukacs Z."/>
            <person name="Mihaltcheva S."/>
            <person name="Morgado L.N."/>
            <person name="Niskanen T."/>
            <person name="Noordeloos M.E."/>
            <person name="Ohm R.A."/>
            <person name="Ortiz-Santana B."/>
            <person name="Ovrebo C."/>
            <person name="Racz N."/>
            <person name="Riley R."/>
            <person name="Savchenko A."/>
            <person name="Shiryaev A."/>
            <person name="Soop K."/>
            <person name="Spirin V."/>
            <person name="Szebenyi C."/>
            <person name="Tomsovsky M."/>
            <person name="Tulloss R.E."/>
            <person name="Uehling J."/>
            <person name="Grigoriev I.V."/>
            <person name="Vagvolgyi C."/>
            <person name="Papp T."/>
            <person name="Martin F.M."/>
            <person name="Miettinen O."/>
            <person name="Hibbett D.S."/>
            <person name="Nagy L.G."/>
        </authorList>
    </citation>
    <scope>NUCLEOTIDE SEQUENCE [LARGE SCALE GENOMIC DNA]</scope>
    <source>
        <strain evidence="1 2">CBS 166.37</strain>
    </source>
</reference>